<dbReference type="EMBL" id="MU277232">
    <property type="protein sequence ID" value="KAI0058715.1"/>
    <property type="molecule type" value="Genomic_DNA"/>
</dbReference>
<protein>
    <submittedName>
        <fullName evidence="1">Uncharacterized protein</fullName>
    </submittedName>
</protein>
<gene>
    <name evidence="1" type="ORF">BV25DRAFT_1810255</name>
</gene>
<evidence type="ECO:0000313" key="1">
    <source>
        <dbReference type="EMBL" id="KAI0058715.1"/>
    </source>
</evidence>
<evidence type="ECO:0000313" key="2">
    <source>
        <dbReference type="Proteomes" id="UP000814140"/>
    </source>
</evidence>
<organism evidence="1 2">
    <name type="scientific">Artomyces pyxidatus</name>
    <dbReference type="NCBI Taxonomy" id="48021"/>
    <lineage>
        <taxon>Eukaryota</taxon>
        <taxon>Fungi</taxon>
        <taxon>Dikarya</taxon>
        <taxon>Basidiomycota</taxon>
        <taxon>Agaricomycotina</taxon>
        <taxon>Agaricomycetes</taxon>
        <taxon>Russulales</taxon>
        <taxon>Auriscalpiaceae</taxon>
        <taxon>Artomyces</taxon>
    </lineage>
</organism>
<name>A0ACB8SQK2_9AGAM</name>
<comment type="caution">
    <text evidence="1">The sequence shown here is derived from an EMBL/GenBank/DDBJ whole genome shotgun (WGS) entry which is preliminary data.</text>
</comment>
<accession>A0ACB8SQK2</accession>
<sequence length="578" mass="63887">MDPSSPRSSSSSTLQRGKACLNCRRRKMKCDGVRPVCGPCSRSNRSDDCEYTDGQGRTRTQILEENIAQLEARIHELENPESASASVTLHDPHSAYFQSQHGSPSSGASSPAVGELQQYLPYTALWQSADWAPSAGIGGPSLHSSGSDAWWEAGDPPLHIVQELLDVFFRHSSQLSWFLHIIRFRHTALLPRGNANRPLPALLYIVFLWGIAFSHSDELTAHEPALLARTLSLTGHSVVGTPSHQIMQAIQAKILLANYLFRNGRFFEGRHQSDSAAALAVSCGLHKIRSAQQVPAFPRFIDPVELGLPEPRDQIEEGERINGFWAIFCMDRCWAVAFGAPTVISDIEAFGMQIDTPWPLEMETYERGQIYPNLRTSGTLRNFLSGINTGWPWENHGTLTQMSKASALFERATRLASSWRPGIPNMSTFYADFVSVDQRIEDFKSQLFPLENMDHMSQDVVRLMHLTFCLAHASTIQLHAAFAQQNTASRSKCLAAGTAIVRANAAVRVHEFTDVSSIVGTVWAAVGRVIINEIATLRSFHAESTPSQPQRETELRAALDQLQATMAVFAPNCALISP</sequence>
<keyword evidence="2" id="KW-1185">Reference proteome</keyword>
<dbReference type="Proteomes" id="UP000814140">
    <property type="component" value="Unassembled WGS sequence"/>
</dbReference>
<proteinExistence type="predicted"/>
<reference evidence="1" key="1">
    <citation type="submission" date="2021-03" db="EMBL/GenBank/DDBJ databases">
        <authorList>
            <consortium name="DOE Joint Genome Institute"/>
            <person name="Ahrendt S."/>
            <person name="Looney B.P."/>
            <person name="Miyauchi S."/>
            <person name="Morin E."/>
            <person name="Drula E."/>
            <person name="Courty P.E."/>
            <person name="Chicoki N."/>
            <person name="Fauchery L."/>
            <person name="Kohler A."/>
            <person name="Kuo A."/>
            <person name="Labutti K."/>
            <person name="Pangilinan J."/>
            <person name="Lipzen A."/>
            <person name="Riley R."/>
            <person name="Andreopoulos W."/>
            <person name="He G."/>
            <person name="Johnson J."/>
            <person name="Barry K.W."/>
            <person name="Grigoriev I.V."/>
            <person name="Nagy L."/>
            <person name="Hibbett D."/>
            <person name="Henrissat B."/>
            <person name="Matheny P.B."/>
            <person name="Labbe J."/>
            <person name="Martin F."/>
        </authorList>
    </citation>
    <scope>NUCLEOTIDE SEQUENCE</scope>
    <source>
        <strain evidence="1">HHB10654</strain>
    </source>
</reference>
<reference evidence="1" key="2">
    <citation type="journal article" date="2022" name="New Phytol.">
        <title>Evolutionary transition to the ectomycorrhizal habit in the genomes of a hyperdiverse lineage of mushroom-forming fungi.</title>
        <authorList>
            <person name="Looney B."/>
            <person name="Miyauchi S."/>
            <person name="Morin E."/>
            <person name="Drula E."/>
            <person name="Courty P.E."/>
            <person name="Kohler A."/>
            <person name="Kuo A."/>
            <person name="LaButti K."/>
            <person name="Pangilinan J."/>
            <person name="Lipzen A."/>
            <person name="Riley R."/>
            <person name="Andreopoulos W."/>
            <person name="He G."/>
            <person name="Johnson J."/>
            <person name="Nolan M."/>
            <person name="Tritt A."/>
            <person name="Barry K.W."/>
            <person name="Grigoriev I.V."/>
            <person name="Nagy L.G."/>
            <person name="Hibbett D."/>
            <person name="Henrissat B."/>
            <person name="Matheny P.B."/>
            <person name="Labbe J."/>
            <person name="Martin F.M."/>
        </authorList>
    </citation>
    <scope>NUCLEOTIDE SEQUENCE</scope>
    <source>
        <strain evidence="1">HHB10654</strain>
    </source>
</reference>